<reference evidence="2" key="1">
    <citation type="submission" date="2023-10" db="EMBL/GenBank/DDBJ databases">
        <title>Genome assemblies of two species of porcelain crab, Petrolisthes cinctipes and Petrolisthes manimaculis (Anomura: Porcellanidae).</title>
        <authorList>
            <person name="Angst P."/>
        </authorList>
    </citation>
    <scope>NUCLEOTIDE SEQUENCE</scope>
    <source>
        <strain evidence="2">PB745_01</strain>
        <tissue evidence="2">Gill</tissue>
    </source>
</reference>
<proteinExistence type="predicted"/>
<dbReference type="EMBL" id="JAWQEG010001058">
    <property type="protein sequence ID" value="KAK3882784.1"/>
    <property type="molecule type" value="Genomic_DNA"/>
</dbReference>
<dbReference type="AlphaFoldDB" id="A0AAE1FZQ4"/>
<dbReference type="Gene3D" id="1.10.4020.10">
    <property type="entry name" value="DNA breaking-rejoining enzymes"/>
    <property type="match status" value="1"/>
</dbReference>
<dbReference type="SUPFAM" id="SSF47353">
    <property type="entry name" value="Retrovirus capsid dimerization domain-like"/>
    <property type="match status" value="1"/>
</dbReference>
<name>A0AAE1FZQ4_PETCI</name>
<evidence type="ECO:0000313" key="1">
    <source>
        <dbReference type="EMBL" id="KAK3881454.1"/>
    </source>
</evidence>
<evidence type="ECO:0000313" key="3">
    <source>
        <dbReference type="Proteomes" id="UP001286313"/>
    </source>
</evidence>
<comment type="caution">
    <text evidence="2">The sequence shown here is derived from an EMBL/GenBank/DDBJ whole genome shotgun (WGS) entry which is preliminary data.</text>
</comment>
<protein>
    <submittedName>
        <fullName evidence="2">Uncharacterized protein</fullName>
    </submittedName>
</protein>
<evidence type="ECO:0000313" key="2">
    <source>
        <dbReference type="EMBL" id="KAK3882784.1"/>
    </source>
</evidence>
<sequence>MVPVFDDSDPDEFFSQFEKIAECMKWPRYERVPEAYRLGFRNLRKTDSVTYLEFAYAKRRQFDRWLNACKVEDYNGLKEIILLEEFKRQAKFEGPYEVMEKCGSDRYVISTPGRRKAARKVHANNMKLFHHRQSVMTIQGEVNSVQEEDNFIPTVPRINTSSILNNLHPVLQHLRSKEREDVKALLLRFPEILQDVPQQCVVASHNVVLLDGVSPIKQAPYRMSPCKREILRKESTWKSDINVEEPQHYLQPWLAILLVYKQTFEGFLGVGQ</sequence>
<gene>
    <name evidence="2" type="ORF">Pcinc_012862</name>
    <name evidence="1" type="ORF">Pcinc_014110</name>
</gene>
<dbReference type="PANTHER" id="PTHR46888:SF13">
    <property type="entry name" value="RIBONUCLEASE H"/>
    <property type="match status" value="1"/>
</dbReference>
<dbReference type="Proteomes" id="UP001286313">
    <property type="component" value="Unassembled WGS sequence"/>
</dbReference>
<dbReference type="PANTHER" id="PTHR46888">
    <property type="entry name" value="ZINC KNUCKLE DOMAINCONTAINING PROTEIN-RELATED"/>
    <property type="match status" value="1"/>
</dbReference>
<dbReference type="EMBL" id="JAWQEG010001216">
    <property type="protein sequence ID" value="KAK3881454.1"/>
    <property type="molecule type" value="Genomic_DNA"/>
</dbReference>
<dbReference type="InterPro" id="IPR038269">
    <property type="entry name" value="SCAN_sf"/>
</dbReference>
<organism evidence="2 3">
    <name type="scientific">Petrolisthes cinctipes</name>
    <name type="common">Flat porcelain crab</name>
    <dbReference type="NCBI Taxonomy" id="88211"/>
    <lineage>
        <taxon>Eukaryota</taxon>
        <taxon>Metazoa</taxon>
        <taxon>Ecdysozoa</taxon>
        <taxon>Arthropoda</taxon>
        <taxon>Crustacea</taxon>
        <taxon>Multicrustacea</taxon>
        <taxon>Malacostraca</taxon>
        <taxon>Eumalacostraca</taxon>
        <taxon>Eucarida</taxon>
        <taxon>Decapoda</taxon>
        <taxon>Pleocyemata</taxon>
        <taxon>Anomura</taxon>
        <taxon>Galatheoidea</taxon>
        <taxon>Porcellanidae</taxon>
        <taxon>Petrolisthes</taxon>
    </lineage>
</organism>
<accession>A0AAE1FZQ4</accession>
<keyword evidence="3" id="KW-1185">Reference proteome</keyword>